<feature type="compositionally biased region" description="Pro residues" evidence="1">
    <location>
        <begin position="314"/>
        <end position="324"/>
    </location>
</feature>
<dbReference type="EMBL" id="BSXW01002051">
    <property type="protein sequence ID" value="GMF40630.1"/>
    <property type="molecule type" value="Genomic_DNA"/>
</dbReference>
<reference evidence="2" key="1">
    <citation type="submission" date="2023-04" db="EMBL/GenBank/DDBJ databases">
        <title>Phytophthora lilii NBRC 32176.</title>
        <authorList>
            <person name="Ichikawa N."/>
            <person name="Sato H."/>
            <person name="Tonouchi N."/>
        </authorList>
    </citation>
    <scope>NUCLEOTIDE SEQUENCE</scope>
    <source>
        <strain evidence="2">NBRC 32176</strain>
    </source>
</reference>
<keyword evidence="3" id="KW-1185">Reference proteome</keyword>
<evidence type="ECO:0000313" key="2">
    <source>
        <dbReference type="EMBL" id="GMF40630.1"/>
    </source>
</evidence>
<feature type="compositionally biased region" description="Low complexity" evidence="1">
    <location>
        <begin position="61"/>
        <end position="76"/>
    </location>
</feature>
<dbReference type="AlphaFoldDB" id="A0A9W6XL09"/>
<feature type="compositionally biased region" description="Low complexity" evidence="1">
    <location>
        <begin position="85"/>
        <end position="104"/>
    </location>
</feature>
<dbReference type="Proteomes" id="UP001165083">
    <property type="component" value="Unassembled WGS sequence"/>
</dbReference>
<accession>A0A9W6XL09</accession>
<feature type="region of interest" description="Disordered" evidence="1">
    <location>
        <begin position="54"/>
        <end position="270"/>
    </location>
</feature>
<organism evidence="2 3">
    <name type="scientific">Phytophthora lilii</name>
    <dbReference type="NCBI Taxonomy" id="2077276"/>
    <lineage>
        <taxon>Eukaryota</taxon>
        <taxon>Sar</taxon>
        <taxon>Stramenopiles</taxon>
        <taxon>Oomycota</taxon>
        <taxon>Peronosporomycetes</taxon>
        <taxon>Peronosporales</taxon>
        <taxon>Peronosporaceae</taxon>
        <taxon>Phytophthora</taxon>
    </lineage>
</organism>
<feature type="compositionally biased region" description="Low complexity" evidence="1">
    <location>
        <begin position="124"/>
        <end position="163"/>
    </location>
</feature>
<comment type="caution">
    <text evidence="2">The sequence shown here is derived from an EMBL/GenBank/DDBJ whole genome shotgun (WGS) entry which is preliminary data.</text>
</comment>
<feature type="compositionally biased region" description="Polar residues" evidence="1">
    <location>
        <begin position="224"/>
        <end position="235"/>
    </location>
</feature>
<sequence>MVANLRVQLQDKDRALNAVHLQHRVDRSDYRAAVAKYSAEVAQLNRLLQISATPVSPSAQPAGASHGSPRSPSSRPTNPGKRPLSKGSAAGLSLAAAGLESSSSDSEDSGPRKPSAKRHRLSQGKPSHPLGSPSGPSAGNLLPGSPSPASASHASLALTQQSSVPSGAATPSPPDPRAASPAAPEVIDLSGDDQVDEAHTSVDTSHEIPLSTPKRRDGRPTREASVTASLRSNASLEEFLASDDLVLGPQSPSDDTDGPPSPPSGAASKIPVVRSSGVLTSQASVVVSSVFSTSQASVVVSSVSSTAQASAAPSSPPSLPPASVPAPTDASAGVLTGTSGYSIQVLDAGIRGKWGPDGLVPDPQRLGAGFVAVEREDPVLGGWDPGLRLLRGPQPSVAATSTEDAGSPVYV</sequence>
<feature type="compositionally biased region" description="Low complexity" evidence="1">
    <location>
        <begin position="302"/>
        <end position="313"/>
    </location>
</feature>
<feature type="region of interest" description="Disordered" evidence="1">
    <location>
        <begin position="302"/>
        <end position="331"/>
    </location>
</feature>
<name>A0A9W6XL09_9STRA</name>
<feature type="region of interest" description="Disordered" evidence="1">
    <location>
        <begin position="392"/>
        <end position="411"/>
    </location>
</feature>
<feature type="compositionally biased region" description="Basic and acidic residues" evidence="1">
    <location>
        <begin position="196"/>
        <end position="206"/>
    </location>
</feature>
<evidence type="ECO:0000256" key="1">
    <source>
        <dbReference type="SAM" id="MobiDB-lite"/>
    </source>
</evidence>
<proteinExistence type="predicted"/>
<protein>
    <submittedName>
        <fullName evidence="2">Unnamed protein product</fullName>
    </submittedName>
</protein>
<gene>
    <name evidence="2" type="ORF">Plil01_001655600</name>
</gene>
<dbReference type="OrthoDB" id="146968at2759"/>
<evidence type="ECO:0000313" key="3">
    <source>
        <dbReference type="Proteomes" id="UP001165083"/>
    </source>
</evidence>